<comment type="caution">
    <text evidence="2">The sequence shown here is derived from an EMBL/GenBank/DDBJ whole genome shotgun (WGS) entry which is preliminary data.</text>
</comment>
<name>A0AAV5V2G8_9BILA</name>
<feature type="non-terminal residue" evidence="2">
    <location>
        <position position="67"/>
    </location>
</feature>
<evidence type="ECO:0000313" key="2">
    <source>
        <dbReference type="EMBL" id="GMT12951.1"/>
    </source>
</evidence>
<keyword evidence="3" id="KW-1185">Reference proteome</keyword>
<gene>
    <name evidence="2" type="ORF">PFISCL1PPCAC_4248</name>
</gene>
<accession>A0AAV5V2G8</accession>
<evidence type="ECO:0000256" key="1">
    <source>
        <dbReference type="SAM" id="MobiDB-lite"/>
    </source>
</evidence>
<reference evidence="2" key="1">
    <citation type="submission" date="2023-10" db="EMBL/GenBank/DDBJ databases">
        <title>Genome assembly of Pristionchus species.</title>
        <authorList>
            <person name="Yoshida K."/>
            <person name="Sommer R.J."/>
        </authorList>
    </citation>
    <scope>NUCLEOTIDE SEQUENCE</scope>
    <source>
        <strain evidence="2">RS5133</strain>
    </source>
</reference>
<sequence length="67" mass="8110">EKRQIFDDDNSEWNTDNRYEHRNNSSRRSHRIRGRAERCDRGENKQQGAAERVRDWVHGRAEAEIML</sequence>
<dbReference type="Proteomes" id="UP001432322">
    <property type="component" value="Unassembled WGS sequence"/>
</dbReference>
<dbReference type="AlphaFoldDB" id="A0AAV5V2G8"/>
<feature type="compositionally biased region" description="Basic and acidic residues" evidence="1">
    <location>
        <begin position="34"/>
        <end position="44"/>
    </location>
</feature>
<proteinExistence type="predicted"/>
<feature type="non-terminal residue" evidence="2">
    <location>
        <position position="1"/>
    </location>
</feature>
<protein>
    <submittedName>
        <fullName evidence="2">Uncharacterized protein</fullName>
    </submittedName>
</protein>
<feature type="region of interest" description="Disordered" evidence="1">
    <location>
        <begin position="1"/>
        <end position="51"/>
    </location>
</feature>
<evidence type="ECO:0000313" key="3">
    <source>
        <dbReference type="Proteomes" id="UP001432322"/>
    </source>
</evidence>
<feature type="compositionally biased region" description="Basic residues" evidence="1">
    <location>
        <begin position="24"/>
        <end position="33"/>
    </location>
</feature>
<organism evidence="2 3">
    <name type="scientific">Pristionchus fissidentatus</name>
    <dbReference type="NCBI Taxonomy" id="1538716"/>
    <lineage>
        <taxon>Eukaryota</taxon>
        <taxon>Metazoa</taxon>
        <taxon>Ecdysozoa</taxon>
        <taxon>Nematoda</taxon>
        <taxon>Chromadorea</taxon>
        <taxon>Rhabditida</taxon>
        <taxon>Rhabditina</taxon>
        <taxon>Diplogasteromorpha</taxon>
        <taxon>Diplogasteroidea</taxon>
        <taxon>Neodiplogasteridae</taxon>
        <taxon>Pristionchus</taxon>
    </lineage>
</organism>
<dbReference type="EMBL" id="BTSY01000002">
    <property type="protein sequence ID" value="GMT12951.1"/>
    <property type="molecule type" value="Genomic_DNA"/>
</dbReference>